<feature type="region of interest" description="Disordered" evidence="1">
    <location>
        <begin position="501"/>
        <end position="521"/>
    </location>
</feature>
<organism evidence="2 3">
    <name type="scientific">Schistosoma mattheei</name>
    <dbReference type="NCBI Taxonomy" id="31246"/>
    <lineage>
        <taxon>Eukaryota</taxon>
        <taxon>Metazoa</taxon>
        <taxon>Spiralia</taxon>
        <taxon>Lophotrochozoa</taxon>
        <taxon>Platyhelminthes</taxon>
        <taxon>Trematoda</taxon>
        <taxon>Digenea</taxon>
        <taxon>Strigeidida</taxon>
        <taxon>Schistosomatoidea</taxon>
        <taxon>Schistosomatidae</taxon>
        <taxon>Schistosoma</taxon>
    </lineage>
</organism>
<accession>A0A183PBI8</accession>
<protein>
    <submittedName>
        <fullName evidence="2">Uncharacterized protein</fullName>
    </submittedName>
</protein>
<feature type="region of interest" description="Disordered" evidence="1">
    <location>
        <begin position="1"/>
        <end position="32"/>
    </location>
</feature>
<gene>
    <name evidence="2" type="ORF">SMTD_LOCUS11724</name>
</gene>
<evidence type="ECO:0000313" key="3">
    <source>
        <dbReference type="Proteomes" id="UP000269396"/>
    </source>
</evidence>
<feature type="compositionally biased region" description="Low complexity" evidence="1">
    <location>
        <begin position="586"/>
        <end position="604"/>
    </location>
</feature>
<evidence type="ECO:0000313" key="2">
    <source>
        <dbReference type="EMBL" id="VDP59029.1"/>
    </source>
</evidence>
<feature type="non-terminal residue" evidence="2">
    <location>
        <position position="1"/>
    </location>
</feature>
<feature type="region of interest" description="Disordered" evidence="1">
    <location>
        <begin position="678"/>
        <end position="700"/>
    </location>
</feature>
<feature type="region of interest" description="Disordered" evidence="1">
    <location>
        <begin position="136"/>
        <end position="194"/>
    </location>
</feature>
<feature type="compositionally biased region" description="Low complexity" evidence="1">
    <location>
        <begin position="465"/>
        <end position="474"/>
    </location>
</feature>
<sequence>INNLSSRSSSSLTSTNNNNHNHNDNDQIKPDLSQSSSCLSTTLFTNYSMHPIHNHSIYTTNLSSSINYDNTTTLNHHHQAYQLSDSLKRTNFNCPNNTLFINQVIKDKIKSSEQLTSTIMIKNDDIIQIRRRLPPLGKSDSSETGLQINNNNNNNETNNSIVTTTTKIVIEPDPNDKNSNNNDNIGQYKTIEEGDISNEEITSGKMLQSQSNSVNIEHNELTKSTFPVSSYSSLRDIDNDQNMCRYCHNRLPSCTHQLNLLQPTITTTTFNNNNNNSLSTGMMGTRQKSTSAIPSCSTYEIRPNTTGKLSEYKHESYDPLSNHDNNSYYYNNINHHNDIDNSKLLFPANFCHDNLHIITPSQCSINYVTNVQCSSPSSSNHAYHELNQSNLPYTTSITTTATSTTTTTTTTNNISSINENNHVQSLNYLYSETFNTPNHLNTHCDRRNYTRETLLIHTDNSIDNNNNNSNNNHTKSCIKTDRSHSESISGPFQRISLYFTNDTQNNNNNTNSNNDNNKEKPQHYKSIIRNSIPSYSILRGTLRSYISEATYKTSSNRNIKTINHQHTITVPIDSTNSCQASLIPINNNNNNNNNSNNNNNGSNNKSTKYTNEHFDTIIEDKHNEEMIVNNEVSTIRRSLNSTTNTNQIIQDPRSRTCCFCWCCCCSCSCMRVRANLGESKRPSASNDPQSTVDCQISDEK</sequence>
<proteinExistence type="predicted"/>
<dbReference type="EMBL" id="UZAL01031731">
    <property type="protein sequence ID" value="VDP59029.1"/>
    <property type="molecule type" value="Genomic_DNA"/>
</dbReference>
<feature type="compositionally biased region" description="Polar residues" evidence="1">
    <location>
        <begin position="682"/>
        <end position="694"/>
    </location>
</feature>
<name>A0A183PBI8_9TREM</name>
<feature type="region of interest" description="Disordered" evidence="1">
    <location>
        <begin position="584"/>
        <end position="608"/>
    </location>
</feature>
<feature type="compositionally biased region" description="Low complexity" evidence="1">
    <location>
        <begin position="1"/>
        <end position="20"/>
    </location>
</feature>
<dbReference type="AlphaFoldDB" id="A0A183PBI8"/>
<reference evidence="2 3" key="1">
    <citation type="submission" date="2018-11" db="EMBL/GenBank/DDBJ databases">
        <authorList>
            <consortium name="Pathogen Informatics"/>
        </authorList>
    </citation>
    <scope>NUCLEOTIDE SEQUENCE [LARGE SCALE GENOMIC DNA]</scope>
    <source>
        <strain>Denwood</strain>
        <strain evidence="3">Zambia</strain>
    </source>
</reference>
<evidence type="ECO:0000256" key="1">
    <source>
        <dbReference type="SAM" id="MobiDB-lite"/>
    </source>
</evidence>
<dbReference type="Proteomes" id="UP000269396">
    <property type="component" value="Unassembled WGS sequence"/>
</dbReference>
<feature type="compositionally biased region" description="Low complexity" evidence="1">
    <location>
        <begin position="501"/>
        <end position="515"/>
    </location>
</feature>
<dbReference type="STRING" id="31246.A0A183PBI8"/>
<feature type="region of interest" description="Disordered" evidence="1">
    <location>
        <begin position="465"/>
        <end position="485"/>
    </location>
</feature>
<keyword evidence="3" id="KW-1185">Reference proteome</keyword>
<feature type="compositionally biased region" description="Low complexity" evidence="1">
    <location>
        <begin position="149"/>
        <end position="166"/>
    </location>
</feature>